<reference evidence="1 2" key="1">
    <citation type="submission" date="2023-07" db="EMBL/GenBank/DDBJ databases">
        <authorList>
            <person name="Lian W.-H."/>
        </authorList>
    </citation>
    <scope>NUCLEOTIDE SEQUENCE [LARGE SCALE GENOMIC DNA]</scope>
    <source>
        <strain evidence="1 2">SYSU DXS3180</strain>
    </source>
</reference>
<gene>
    <name evidence="1" type="ORF">QTN47_05310</name>
</gene>
<evidence type="ECO:0000313" key="1">
    <source>
        <dbReference type="EMBL" id="MEX6686900.1"/>
    </source>
</evidence>
<dbReference type="EMBL" id="JAULBC010000001">
    <property type="protein sequence ID" value="MEX6686900.1"/>
    <property type="molecule type" value="Genomic_DNA"/>
</dbReference>
<sequence>MSENPTRCFQTEFLPEIRNFFKEIDKNAVNKILWNLDLAERTNDSKLFKKLRDEIWEFRTKYGNLQYRLLAFWDQSSPERTLVIATHGIIKKTDKMPSKEIEKAISIRKRYFEQNSK</sequence>
<dbReference type="Proteomes" id="UP001560573">
    <property type="component" value="Unassembled WGS sequence"/>
</dbReference>
<proteinExistence type="predicted"/>
<comment type="caution">
    <text evidence="1">The sequence shown here is derived from an EMBL/GenBank/DDBJ whole genome shotgun (WGS) entry which is preliminary data.</text>
</comment>
<protein>
    <submittedName>
        <fullName evidence="1">Type II toxin-antitoxin system RelE/ParE family toxin</fullName>
    </submittedName>
</protein>
<dbReference type="InterPro" id="IPR009241">
    <property type="entry name" value="HigB-like"/>
</dbReference>
<name>A0ABV3ZBC1_9BACT</name>
<keyword evidence="2" id="KW-1185">Reference proteome</keyword>
<dbReference type="Pfam" id="PF05973">
    <property type="entry name" value="Gp49"/>
    <property type="match status" value="1"/>
</dbReference>
<evidence type="ECO:0000313" key="2">
    <source>
        <dbReference type="Proteomes" id="UP001560573"/>
    </source>
</evidence>
<accession>A0ABV3ZBC1</accession>
<organism evidence="1 2">
    <name type="scientific">Danxiaibacter flavus</name>
    <dbReference type="NCBI Taxonomy" id="3049108"/>
    <lineage>
        <taxon>Bacteria</taxon>
        <taxon>Pseudomonadati</taxon>
        <taxon>Bacteroidota</taxon>
        <taxon>Chitinophagia</taxon>
        <taxon>Chitinophagales</taxon>
        <taxon>Chitinophagaceae</taxon>
        <taxon>Danxiaibacter</taxon>
    </lineage>
</organism>